<evidence type="ECO:0000313" key="2">
    <source>
        <dbReference type="EMBL" id="PSK89456.1"/>
    </source>
</evidence>
<evidence type="ECO:0000313" key="3">
    <source>
        <dbReference type="Proteomes" id="UP000240572"/>
    </source>
</evidence>
<organism evidence="2 3">
    <name type="scientific">Taibaiella chishuiensis</name>
    <dbReference type="NCBI Taxonomy" id="1434707"/>
    <lineage>
        <taxon>Bacteria</taxon>
        <taxon>Pseudomonadati</taxon>
        <taxon>Bacteroidota</taxon>
        <taxon>Chitinophagia</taxon>
        <taxon>Chitinophagales</taxon>
        <taxon>Chitinophagaceae</taxon>
        <taxon>Taibaiella</taxon>
    </lineage>
</organism>
<dbReference type="OrthoDB" id="643760at2"/>
<dbReference type="AlphaFoldDB" id="A0A2P8CX04"/>
<reference evidence="2 3" key="1">
    <citation type="submission" date="2018-03" db="EMBL/GenBank/DDBJ databases">
        <title>Genomic Encyclopedia of Type Strains, Phase III (KMG-III): the genomes of soil and plant-associated and newly described type strains.</title>
        <authorList>
            <person name="Whitman W."/>
        </authorList>
    </citation>
    <scope>NUCLEOTIDE SEQUENCE [LARGE SCALE GENOMIC DNA]</scope>
    <source>
        <strain evidence="2 3">CGMCC 1.12700</strain>
    </source>
</reference>
<dbReference type="PROSITE" id="PS51257">
    <property type="entry name" value="PROKAR_LIPOPROTEIN"/>
    <property type="match status" value="1"/>
</dbReference>
<gene>
    <name evidence="2" type="ORF">B0I18_1118</name>
</gene>
<dbReference type="Proteomes" id="UP000240572">
    <property type="component" value="Unassembled WGS sequence"/>
</dbReference>
<comment type="caution">
    <text evidence="2">The sequence shown here is derived from an EMBL/GenBank/DDBJ whole genome shotgun (WGS) entry which is preliminary data.</text>
</comment>
<dbReference type="RefSeq" id="WP_106524709.1">
    <property type="nucleotide sequence ID" value="NZ_PYGD01000011.1"/>
</dbReference>
<sequence>MRSGLYFLLCLVLACTCSYAQNRTPLSTDEDRPAPAPQLFNLNPLQENHHFHIKLPNDGLLDIDFQRLSDWGDQNRLLDMATIANTQVQQLKDSFRQGYTAKLIAINIPIREDIISVSYGEDVSKKNQLAYRNGNYYELKTDFDTVRIIRNVGIRQKPGIDSGLVQIRYNFVLKDLDDLDKLVHNAALFDHIGREIDRAIADKRKAWRRPDASYYQLLLDYDPDKPEPMEVVSDRKIWSPFIQKKIGLYLSLGAVLYQSTVSPYFDYTLAYLLPSHGRSQRFVGLNFTSFARFNSDMSLRRNYTALNVEFGVFSAGRGGTGLLGQKTALAYGIMFDAQHSDKLMFNMSLSFGLTSYMSFGFGAASNFTKDPESSLLMMNLKFNL</sequence>
<feature type="signal peptide" evidence="1">
    <location>
        <begin position="1"/>
        <end position="20"/>
    </location>
</feature>
<feature type="chain" id="PRO_5015194311" description="DUF5723 domain-containing protein" evidence="1">
    <location>
        <begin position="21"/>
        <end position="384"/>
    </location>
</feature>
<keyword evidence="3" id="KW-1185">Reference proteome</keyword>
<protein>
    <recommendedName>
        <fullName evidence="4">DUF5723 domain-containing protein</fullName>
    </recommendedName>
</protein>
<evidence type="ECO:0000256" key="1">
    <source>
        <dbReference type="SAM" id="SignalP"/>
    </source>
</evidence>
<evidence type="ECO:0008006" key="4">
    <source>
        <dbReference type="Google" id="ProtNLM"/>
    </source>
</evidence>
<proteinExistence type="predicted"/>
<name>A0A2P8CX04_9BACT</name>
<keyword evidence="1" id="KW-0732">Signal</keyword>
<accession>A0A2P8CX04</accession>
<dbReference type="EMBL" id="PYGD01000011">
    <property type="protein sequence ID" value="PSK89456.1"/>
    <property type="molecule type" value="Genomic_DNA"/>
</dbReference>